<name>A0A4R5UYS1_9RHOB</name>
<evidence type="ECO:0000313" key="2">
    <source>
        <dbReference type="EMBL" id="TDK44512.1"/>
    </source>
</evidence>
<evidence type="ECO:0000313" key="3">
    <source>
        <dbReference type="Proteomes" id="UP000295301"/>
    </source>
</evidence>
<dbReference type="Pfam" id="PF02538">
    <property type="entry name" value="Hydantoinase_B"/>
    <property type="match status" value="1"/>
</dbReference>
<dbReference type="PANTHER" id="PTHR11365">
    <property type="entry name" value="5-OXOPROLINASE RELATED"/>
    <property type="match status" value="1"/>
</dbReference>
<dbReference type="GO" id="GO:0017168">
    <property type="term" value="F:5-oxoprolinase (ATP-hydrolyzing) activity"/>
    <property type="evidence" value="ECO:0007669"/>
    <property type="project" value="TreeGrafter"/>
</dbReference>
<reference evidence="2 3" key="1">
    <citation type="submission" date="2019-03" db="EMBL/GenBank/DDBJ databases">
        <title>Ruegeria lutea sp. nov., a novel strain, isolated from marine sediment, the Masan Bay, South Korea.</title>
        <authorList>
            <person name="Kim J."/>
            <person name="Kim D.-Y."/>
            <person name="Lee S.-S."/>
        </authorList>
    </citation>
    <scope>NUCLEOTIDE SEQUENCE [LARGE SCALE GENOMIC DNA]</scope>
    <source>
        <strain evidence="2 3">318-1</strain>
    </source>
</reference>
<dbReference type="GO" id="GO:0005829">
    <property type="term" value="C:cytosol"/>
    <property type="evidence" value="ECO:0007669"/>
    <property type="project" value="TreeGrafter"/>
</dbReference>
<dbReference type="PANTHER" id="PTHR11365:SF23">
    <property type="entry name" value="HYPOTHETICAL 5-OXOPROLINASE (EUROFUNG)-RELATED"/>
    <property type="match status" value="1"/>
</dbReference>
<protein>
    <submittedName>
        <fullName evidence="2">Hydantoinase B/oxoprolinase family protein</fullName>
    </submittedName>
</protein>
<dbReference type="AlphaFoldDB" id="A0A4R5UYS1"/>
<comment type="caution">
    <text evidence="2">The sequence shown here is derived from an EMBL/GenBank/DDBJ whole genome shotgun (WGS) entry which is preliminary data.</text>
</comment>
<dbReference type="OrthoDB" id="9761586at2"/>
<sequence>MKTRVDPFLAAVIHGALENIAIEMGHKLMRMSYSSIIRESEDFGAALTDSTGRQLCECTMSTPLQSGPIPGYIEGILRELEARGDTVRPGDVFMHNDAYAGASHGPDVGFAVPIFHQDKLAGFAVTTAHHLDIGALTPGSCGIVDAVDAYAEGLQFKAVRVYDGGKKVEPVWQILRSNIRIADLVVGDMEAQVAAARIGADRYAALLDQYGLETVTGAYEDLLDYSEKLMRDAIAAIPDGSYNARTHIDGYLDSDDPALKELPIEVTLTVKGSDVLVDLTGTAPQTPNKPINMPLVGTVDCAVWLTLRSILLDSDVYGAIPQNSGLTRPITIHAPEGCLANPIFPAPVIARFCPGNAVADTVMKAIAPAVPRQVSAGIGNLRVMAFSGQTKAGPWVHMEIMEGAYGGRHGKDGMDAVDTLYANTRNNPVEDIESHLPLRVLNYELRENVAGAGQWRGGIGSIRSFELLEDGAVSVEGDGQRFRPWGFAGGKDGSPANVDLVHANGQSEALPSKIPYRPLVRGDRLVAYGPCGGGYGDPFARAPEDVLDDVLDGLLQVETAREEYGVVIVGGCRLDRDATEKLRAGR</sequence>
<dbReference type="InterPro" id="IPR045079">
    <property type="entry name" value="Oxoprolinase-like"/>
</dbReference>
<gene>
    <name evidence="2" type="ORF">E1832_15490</name>
</gene>
<feature type="domain" description="Hydantoinase B/oxoprolinase" evidence="1">
    <location>
        <begin position="6"/>
        <end position="538"/>
    </location>
</feature>
<dbReference type="Proteomes" id="UP000295301">
    <property type="component" value="Unassembled WGS sequence"/>
</dbReference>
<proteinExistence type="predicted"/>
<dbReference type="InterPro" id="IPR003692">
    <property type="entry name" value="Hydantoinase_B"/>
</dbReference>
<accession>A0A4R5UYS1</accession>
<evidence type="ECO:0000259" key="1">
    <source>
        <dbReference type="Pfam" id="PF02538"/>
    </source>
</evidence>
<dbReference type="RefSeq" id="WP_133360676.1">
    <property type="nucleotide sequence ID" value="NZ_SMUV01000070.1"/>
</dbReference>
<dbReference type="GO" id="GO:0006749">
    <property type="term" value="P:glutathione metabolic process"/>
    <property type="evidence" value="ECO:0007669"/>
    <property type="project" value="TreeGrafter"/>
</dbReference>
<dbReference type="EMBL" id="SMUV01000070">
    <property type="protein sequence ID" value="TDK44512.1"/>
    <property type="molecule type" value="Genomic_DNA"/>
</dbReference>
<keyword evidence="3" id="KW-1185">Reference proteome</keyword>
<organism evidence="2 3">
    <name type="scientific">Antarcticimicrobium luteum</name>
    <dbReference type="NCBI Taxonomy" id="2547397"/>
    <lineage>
        <taxon>Bacteria</taxon>
        <taxon>Pseudomonadati</taxon>
        <taxon>Pseudomonadota</taxon>
        <taxon>Alphaproteobacteria</taxon>
        <taxon>Rhodobacterales</taxon>
        <taxon>Paracoccaceae</taxon>
        <taxon>Antarcticimicrobium</taxon>
    </lineage>
</organism>